<evidence type="ECO:0008006" key="3">
    <source>
        <dbReference type="Google" id="ProtNLM"/>
    </source>
</evidence>
<dbReference type="Proteomes" id="UP000823641">
    <property type="component" value="Unassembled WGS sequence"/>
</dbReference>
<reference evidence="1" key="2">
    <citation type="journal article" date="2021" name="PeerJ">
        <title>Extensive microbial diversity within the chicken gut microbiome revealed by metagenomics and culture.</title>
        <authorList>
            <person name="Gilroy R."/>
            <person name="Ravi A."/>
            <person name="Getino M."/>
            <person name="Pursley I."/>
            <person name="Horton D.L."/>
            <person name="Alikhan N.F."/>
            <person name="Baker D."/>
            <person name="Gharbi K."/>
            <person name="Hall N."/>
            <person name="Watson M."/>
            <person name="Adriaenssens E.M."/>
            <person name="Foster-Nyarko E."/>
            <person name="Jarju S."/>
            <person name="Secka A."/>
            <person name="Antonio M."/>
            <person name="Oren A."/>
            <person name="Chaudhuri R.R."/>
            <person name="La Ragione R."/>
            <person name="Hildebrand F."/>
            <person name="Pallen M.J."/>
        </authorList>
    </citation>
    <scope>NUCLEOTIDE SEQUENCE</scope>
    <source>
        <strain evidence="1">G3-3990</strain>
    </source>
</reference>
<comment type="caution">
    <text evidence="1">The sequence shown here is derived from an EMBL/GenBank/DDBJ whole genome shotgun (WGS) entry which is preliminary data.</text>
</comment>
<proteinExistence type="predicted"/>
<reference evidence="1" key="1">
    <citation type="submission" date="2020-10" db="EMBL/GenBank/DDBJ databases">
        <authorList>
            <person name="Gilroy R."/>
        </authorList>
    </citation>
    <scope>NUCLEOTIDE SEQUENCE</scope>
    <source>
        <strain evidence="1">G3-3990</strain>
    </source>
</reference>
<dbReference type="PROSITE" id="PS51257">
    <property type="entry name" value="PROKAR_LIPOPROTEIN"/>
    <property type="match status" value="1"/>
</dbReference>
<organism evidence="1 2">
    <name type="scientific">Candidatus Gallipaludibacter merdavium</name>
    <dbReference type="NCBI Taxonomy" id="2840839"/>
    <lineage>
        <taxon>Bacteria</taxon>
        <taxon>Pseudomonadati</taxon>
        <taxon>Bacteroidota</taxon>
        <taxon>Bacteroidia</taxon>
        <taxon>Bacteroidales</taxon>
        <taxon>Candidatus Gallipaludibacter</taxon>
    </lineage>
</organism>
<dbReference type="EMBL" id="JADIMG010000033">
    <property type="protein sequence ID" value="MBO8459318.1"/>
    <property type="molecule type" value="Genomic_DNA"/>
</dbReference>
<dbReference type="InterPro" id="IPR019853">
    <property type="entry name" value="GldB-like"/>
</dbReference>
<dbReference type="AlphaFoldDB" id="A0A9D9N3Y7"/>
<gene>
    <name evidence="1" type="ORF">IAA73_03155</name>
</gene>
<evidence type="ECO:0000313" key="2">
    <source>
        <dbReference type="Proteomes" id="UP000823641"/>
    </source>
</evidence>
<accession>A0A9D9N3Y7</accession>
<protein>
    <recommendedName>
        <fullName evidence="3">Gliding motility lipoprotein GldB</fullName>
    </recommendedName>
</protein>
<sequence>MLKDKMMRYWCCFFGVLVVFLAGCGRQRRFADIDATPVSVKVERFDVALATADTTDMYQSVVRLYDEYPVFMPLFVDQILEVEPSDTVYVAELMRNFLCDSLYRAVNDYALATFSDLDSIEGELSKAFGRLRYFYPQIKVPDLYLFVSGFNRQVLFTDNILALGADMYLGADYPLYEEVTYRYMHYGMRPACVPVDMLSVVLFRNFRQPLANPNLLDEMLYRGKIMYFLSVLFPDAPSNEIMNYTPEQWEWCDYFERRIWSTILDSKDLFSTDNLTITKYVNDGPFTGPVSQDSPGRLGTWVGWRIVDSYMEHHPEVGMQELLEMTDSQKLLEMSDYRP</sequence>
<evidence type="ECO:0000313" key="1">
    <source>
        <dbReference type="EMBL" id="MBO8459318.1"/>
    </source>
</evidence>
<dbReference type="Pfam" id="PF25594">
    <property type="entry name" value="GldB_lipo"/>
    <property type="match status" value="1"/>
</dbReference>
<name>A0A9D9N3Y7_9BACT</name>